<protein>
    <submittedName>
        <fullName evidence="1">Uncharacterized protein</fullName>
    </submittedName>
</protein>
<accession>A0AAX1N438</accession>
<organism evidence="1 2">
    <name type="scientific">Flammeovirga yaeyamensis</name>
    <dbReference type="NCBI Taxonomy" id="367791"/>
    <lineage>
        <taxon>Bacteria</taxon>
        <taxon>Pseudomonadati</taxon>
        <taxon>Bacteroidota</taxon>
        <taxon>Cytophagia</taxon>
        <taxon>Cytophagales</taxon>
        <taxon>Flammeovirgaceae</taxon>
        <taxon>Flammeovirga</taxon>
    </lineage>
</organism>
<keyword evidence="2" id="KW-1185">Reference proteome</keyword>
<reference evidence="1 2" key="1">
    <citation type="submission" date="2021-05" db="EMBL/GenBank/DDBJ databases">
        <title>Comparative genomic studies on the polysaccharide-degrading batcterial strains of the Flammeovirga genus.</title>
        <authorList>
            <person name="Zewei F."/>
            <person name="Zheng Z."/>
            <person name="Yu L."/>
            <person name="Ruyue G."/>
            <person name="Yanhong M."/>
            <person name="Yuanyuan C."/>
            <person name="Jingyan G."/>
            <person name="Wenjun H."/>
        </authorList>
    </citation>
    <scope>NUCLEOTIDE SEQUENCE [LARGE SCALE GENOMIC DNA]</scope>
    <source>
        <strain evidence="1 2">NBRC:100898</strain>
    </source>
</reference>
<evidence type="ECO:0000313" key="2">
    <source>
        <dbReference type="Proteomes" id="UP000678679"/>
    </source>
</evidence>
<dbReference type="RefSeq" id="WP_169664781.1">
    <property type="nucleotide sequence ID" value="NZ_CP076132.1"/>
</dbReference>
<name>A0AAX1N438_9BACT</name>
<sequence>MSNHEPNLWYLMNESLDIYHLVDRLSVAIVVFKLTNSKHRDFDIVMANDANLEVCGVDMKQFVGKDLRATFPGIYELGFPEKYY</sequence>
<proteinExistence type="predicted"/>
<dbReference type="AlphaFoldDB" id="A0AAX1N438"/>
<dbReference type="EMBL" id="CP076132">
    <property type="protein sequence ID" value="QWG02290.1"/>
    <property type="molecule type" value="Genomic_DNA"/>
</dbReference>
<dbReference type="InterPro" id="IPR035965">
    <property type="entry name" value="PAS-like_dom_sf"/>
</dbReference>
<gene>
    <name evidence="1" type="ORF">KMW28_01525</name>
</gene>
<evidence type="ECO:0000313" key="1">
    <source>
        <dbReference type="EMBL" id="QWG02290.1"/>
    </source>
</evidence>
<dbReference type="SUPFAM" id="SSF55785">
    <property type="entry name" value="PYP-like sensor domain (PAS domain)"/>
    <property type="match status" value="1"/>
</dbReference>
<dbReference type="Proteomes" id="UP000678679">
    <property type="component" value="Chromosome 1"/>
</dbReference>
<dbReference type="KEGG" id="fya:KMW28_01525"/>
<dbReference type="Gene3D" id="3.30.450.20">
    <property type="entry name" value="PAS domain"/>
    <property type="match status" value="1"/>
</dbReference>